<dbReference type="InterPro" id="IPR001650">
    <property type="entry name" value="Helicase_C-like"/>
</dbReference>
<dbReference type="InterPro" id="IPR007502">
    <property type="entry name" value="Helicase-assoc_dom"/>
</dbReference>
<dbReference type="InterPro" id="IPR014001">
    <property type="entry name" value="Helicase_ATP-bd"/>
</dbReference>
<dbReference type="PROSITE" id="PS51194">
    <property type="entry name" value="HELICASE_CTER"/>
    <property type="match status" value="1"/>
</dbReference>
<dbReference type="SUPFAM" id="SSF52540">
    <property type="entry name" value="P-loop containing nucleoside triphosphate hydrolases"/>
    <property type="match status" value="2"/>
</dbReference>
<dbReference type="GO" id="GO:0003724">
    <property type="term" value="F:RNA helicase activity"/>
    <property type="evidence" value="ECO:0007669"/>
    <property type="project" value="UniProtKB-EC"/>
</dbReference>
<dbReference type="InterPro" id="IPR013689">
    <property type="entry name" value="RNA_helicase_ATP-dep_HrpB_C"/>
</dbReference>
<dbReference type="Gene3D" id="1.20.120.1080">
    <property type="match status" value="1"/>
</dbReference>
<evidence type="ECO:0000256" key="5">
    <source>
        <dbReference type="ARBA" id="ARBA00022840"/>
    </source>
</evidence>
<keyword evidence="5" id="KW-0067">ATP-binding</keyword>
<sequence length="811" mass="86876">MTFPSVFHLPTIAAGLPAQTLLDDLSGTLATGATNLVIQSPPGTGKTTVVPPAVATAVRNHPDLYPAHDGREPGPVLVTAPRRVAVRAAARRLAQLDGSRVGERVGFTVRGEHHQGSHVQFLTPGVLMRRLLADPELAGVHAVIIDEVHERQLDTDLLVGMLTELSQLRDDFALIAMSATLDAERFAELLGAQVLSAQAPVHPVEVHYQPGTAPRLTEKGVGWEYLDHLARLTSDAVARRQESALVFLPGVREIERVTATLSRLTDLEVLPLHGRLTPAEQDRALTPTNRPRIVVSTPVAESSLTVPGVRIVVDSGLSRSPRRDAARNMTGLVTVSCAQSSADQRAGRAGREGPGEVIRGYAQEDYAHFQPFTTPEIQSADLTQAALWLACWGTPRGEGLPLITAPPAPALEAAEATLQAIGAVDGDGAVTSLGRRLSTLPLAPHLGAALVAHGPQAAGVLAVLADDPRGDVEKQARTSRGNRAFDREVARLRRLAPDTGTTGGASAGQIIGTALPGLIARRETDTDYLLASGTRATLMDRELAGAPWLAIADITRSGSRALIRAAARIEEAAALEIIGVRETTRATVNGGKVQARQVRAAGAIELSSTPTRATPEDAARAVTAAIEREGLGLFTFSDKAAALAHRLRFLHERLGEPWPDIEAADVHLWLGPELEQIATGRPINRIDLYPALQRLLPWPEASRMGELAPTHLTVPSGNRHRIDYAEGRPVVRVKLQECFGLDTSPELCGLPVQFHLLSPAGRPLAVTDDLASFWSGPYAQVRAEMRGRYPRHPWPEDPWTAPATARVKKRM</sequence>
<dbReference type="InterPro" id="IPR011545">
    <property type="entry name" value="DEAD/DEAH_box_helicase_dom"/>
</dbReference>
<reference evidence="8 9" key="1">
    <citation type="submission" date="2020-08" db="EMBL/GenBank/DDBJ databases">
        <title>A Genomic Blueprint of the Chicken Gut Microbiome.</title>
        <authorList>
            <person name="Gilroy R."/>
            <person name="Ravi A."/>
            <person name="Getino M."/>
            <person name="Pursley I."/>
            <person name="Horton D.L."/>
            <person name="Alikhan N.-F."/>
            <person name="Baker D."/>
            <person name="Gharbi K."/>
            <person name="Hall N."/>
            <person name="Watson M."/>
            <person name="Adriaenssens E.M."/>
            <person name="Foster-Nyarko E."/>
            <person name="Jarju S."/>
            <person name="Secka A."/>
            <person name="Antonio M."/>
            <person name="Oren A."/>
            <person name="Chaudhuri R."/>
            <person name="La Ragione R.M."/>
            <person name="Hildebrand F."/>
            <person name="Pallen M.J."/>
        </authorList>
    </citation>
    <scope>NUCLEOTIDE SEQUENCE [LARGE SCALE GENOMIC DNA]</scope>
    <source>
        <strain evidence="8 9">Sa1YVA5</strain>
    </source>
</reference>
<dbReference type="GO" id="GO:0003676">
    <property type="term" value="F:nucleic acid binding"/>
    <property type="evidence" value="ECO:0007669"/>
    <property type="project" value="InterPro"/>
</dbReference>
<dbReference type="Pfam" id="PF00271">
    <property type="entry name" value="Helicase_C"/>
    <property type="match status" value="1"/>
</dbReference>
<dbReference type="Pfam" id="PF00270">
    <property type="entry name" value="DEAD"/>
    <property type="match status" value="1"/>
</dbReference>
<accession>A0A8I0HPK5</accession>
<feature type="domain" description="Helicase ATP-binding" evidence="6">
    <location>
        <begin position="27"/>
        <end position="199"/>
    </location>
</feature>
<keyword evidence="9" id="KW-1185">Reference proteome</keyword>
<dbReference type="Pfam" id="PF04408">
    <property type="entry name" value="WHD_HA2"/>
    <property type="match status" value="1"/>
</dbReference>
<dbReference type="GO" id="GO:0005524">
    <property type="term" value="F:ATP binding"/>
    <property type="evidence" value="ECO:0007669"/>
    <property type="project" value="UniProtKB-KW"/>
</dbReference>
<keyword evidence="4 8" id="KW-0347">Helicase</keyword>
<evidence type="ECO:0000256" key="4">
    <source>
        <dbReference type="ARBA" id="ARBA00022806"/>
    </source>
</evidence>
<dbReference type="GO" id="GO:0016787">
    <property type="term" value="F:hydrolase activity"/>
    <property type="evidence" value="ECO:0007669"/>
    <property type="project" value="UniProtKB-KW"/>
</dbReference>
<dbReference type="SMART" id="SM00487">
    <property type="entry name" value="DEXDc"/>
    <property type="match status" value="1"/>
</dbReference>
<evidence type="ECO:0000313" key="8">
    <source>
        <dbReference type="EMBL" id="MBD8029887.1"/>
    </source>
</evidence>
<dbReference type="Pfam" id="PF08482">
    <property type="entry name" value="HrpB_C"/>
    <property type="match status" value="1"/>
</dbReference>
<proteinExistence type="predicted"/>
<dbReference type="CDD" id="cd18791">
    <property type="entry name" value="SF2_C_RHA"/>
    <property type="match status" value="1"/>
</dbReference>
<dbReference type="EMBL" id="JACSPR010000003">
    <property type="protein sequence ID" value="MBD8029887.1"/>
    <property type="molecule type" value="Genomic_DNA"/>
</dbReference>
<organism evidence="8 9">
    <name type="scientific">Corynebacterium gallinarum</name>
    <dbReference type="NCBI Taxonomy" id="2762214"/>
    <lineage>
        <taxon>Bacteria</taxon>
        <taxon>Bacillati</taxon>
        <taxon>Actinomycetota</taxon>
        <taxon>Actinomycetes</taxon>
        <taxon>Mycobacteriales</taxon>
        <taxon>Corynebacteriaceae</taxon>
        <taxon>Corynebacterium</taxon>
    </lineage>
</organism>
<dbReference type="EC" id="3.6.4.13" evidence="1"/>
<dbReference type="NCBIfam" id="TIGR01970">
    <property type="entry name" value="DEAH_box_HrpB"/>
    <property type="match status" value="1"/>
</dbReference>
<dbReference type="RefSeq" id="WP_191733105.1">
    <property type="nucleotide sequence ID" value="NZ_JACSPR010000003.1"/>
</dbReference>
<evidence type="ECO:0000256" key="1">
    <source>
        <dbReference type="ARBA" id="ARBA00012552"/>
    </source>
</evidence>
<dbReference type="Proteomes" id="UP000650224">
    <property type="component" value="Unassembled WGS sequence"/>
</dbReference>
<evidence type="ECO:0000313" key="9">
    <source>
        <dbReference type="Proteomes" id="UP000650224"/>
    </source>
</evidence>
<protein>
    <recommendedName>
        <fullName evidence="1">RNA helicase</fullName>
        <ecNumber evidence="1">3.6.4.13</ecNumber>
    </recommendedName>
</protein>
<dbReference type="PANTHER" id="PTHR43519">
    <property type="entry name" value="ATP-DEPENDENT RNA HELICASE HRPB"/>
    <property type="match status" value="1"/>
</dbReference>
<dbReference type="InterPro" id="IPR010225">
    <property type="entry name" value="HrpB"/>
</dbReference>
<evidence type="ECO:0000259" key="6">
    <source>
        <dbReference type="PROSITE" id="PS51192"/>
    </source>
</evidence>
<dbReference type="InterPro" id="IPR002464">
    <property type="entry name" value="DNA/RNA_helicase_DEAH_CS"/>
</dbReference>
<dbReference type="PIRSF" id="PIRSF005496">
    <property type="entry name" value="ATP_hel_hrpB"/>
    <property type="match status" value="1"/>
</dbReference>
<name>A0A8I0HPK5_9CORY</name>
<dbReference type="InterPro" id="IPR027417">
    <property type="entry name" value="P-loop_NTPase"/>
</dbReference>
<dbReference type="SMART" id="SM00847">
    <property type="entry name" value="HA2"/>
    <property type="match status" value="1"/>
</dbReference>
<dbReference type="InterPro" id="IPR048333">
    <property type="entry name" value="HA2_WH"/>
</dbReference>
<dbReference type="PANTHER" id="PTHR43519:SF1">
    <property type="entry name" value="ATP-DEPENDENT RNA HELICASE HRPB"/>
    <property type="match status" value="1"/>
</dbReference>
<dbReference type="PROSITE" id="PS00690">
    <property type="entry name" value="DEAH_ATP_HELICASE"/>
    <property type="match status" value="1"/>
</dbReference>
<evidence type="ECO:0000256" key="2">
    <source>
        <dbReference type="ARBA" id="ARBA00022741"/>
    </source>
</evidence>
<comment type="caution">
    <text evidence="8">The sequence shown here is derived from an EMBL/GenBank/DDBJ whole genome shotgun (WGS) entry which is preliminary data.</text>
</comment>
<dbReference type="AlphaFoldDB" id="A0A8I0HPK5"/>
<keyword evidence="2" id="KW-0547">Nucleotide-binding</keyword>
<dbReference type="Gene3D" id="3.40.50.300">
    <property type="entry name" value="P-loop containing nucleotide triphosphate hydrolases"/>
    <property type="match status" value="2"/>
</dbReference>
<dbReference type="SMART" id="SM00490">
    <property type="entry name" value="HELICc"/>
    <property type="match status" value="1"/>
</dbReference>
<dbReference type="PROSITE" id="PS51192">
    <property type="entry name" value="HELICASE_ATP_BIND_1"/>
    <property type="match status" value="1"/>
</dbReference>
<feature type="domain" description="Helicase C-terminal" evidence="7">
    <location>
        <begin position="224"/>
        <end position="393"/>
    </location>
</feature>
<evidence type="ECO:0000256" key="3">
    <source>
        <dbReference type="ARBA" id="ARBA00022801"/>
    </source>
</evidence>
<evidence type="ECO:0000259" key="7">
    <source>
        <dbReference type="PROSITE" id="PS51194"/>
    </source>
</evidence>
<keyword evidence="3" id="KW-0378">Hydrolase</keyword>
<gene>
    <name evidence="8" type="primary">hrpB</name>
    <name evidence="8" type="ORF">H9627_06020</name>
</gene>